<keyword evidence="5 7" id="KW-1133">Transmembrane helix</keyword>
<dbReference type="PANTHER" id="PTHR30151">
    <property type="entry name" value="ALKANE SULFONATE ABC TRANSPORTER-RELATED, MEMBRANE SUBUNIT"/>
    <property type="match status" value="1"/>
</dbReference>
<evidence type="ECO:0000256" key="4">
    <source>
        <dbReference type="ARBA" id="ARBA00022692"/>
    </source>
</evidence>
<evidence type="ECO:0000256" key="3">
    <source>
        <dbReference type="ARBA" id="ARBA00022475"/>
    </source>
</evidence>
<feature type="domain" description="ABC transmembrane type-1" evidence="8">
    <location>
        <begin position="115"/>
        <end position="304"/>
    </location>
</feature>
<keyword evidence="2 7" id="KW-0813">Transport</keyword>
<evidence type="ECO:0000256" key="2">
    <source>
        <dbReference type="ARBA" id="ARBA00022448"/>
    </source>
</evidence>
<dbReference type="CDD" id="cd06261">
    <property type="entry name" value="TM_PBP2"/>
    <property type="match status" value="1"/>
</dbReference>
<reference evidence="9 10" key="1">
    <citation type="journal article" date="2020" name="Microorganisms">
        <title>Osmotic Adaptation and Compatible Solute Biosynthesis of Phototrophic Bacteria as Revealed from Genome Analyses.</title>
        <authorList>
            <person name="Imhoff J.F."/>
            <person name="Rahn T."/>
            <person name="Kunzel S."/>
            <person name="Keller A."/>
            <person name="Neulinger S.C."/>
        </authorList>
    </citation>
    <scope>NUCLEOTIDE SEQUENCE [LARGE SCALE GENOMIC DNA]</scope>
    <source>
        <strain evidence="9 10">DSM 9895</strain>
    </source>
</reference>
<dbReference type="Pfam" id="PF00528">
    <property type="entry name" value="BPD_transp_1"/>
    <property type="match status" value="1"/>
</dbReference>
<accession>A0ABS1DL67</accession>
<evidence type="ECO:0000313" key="9">
    <source>
        <dbReference type="EMBL" id="MBK1670862.1"/>
    </source>
</evidence>
<comment type="subcellular location">
    <subcellularLocation>
        <location evidence="1 7">Cell membrane</location>
        <topology evidence="1 7">Multi-pass membrane protein</topology>
    </subcellularLocation>
</comment>
<protein>
    <submittedName>
        <fullName evidence="9">ABC transporter permease</fullName>
    </submittedName>
</protein>
<evidence type="ECO:0000259" key="8">
    <source>
        <dbReference type="PROSITE" id="PS50928"/>
    </source>
</evidence>
<keyword evidence="4 7" id="KW-0812">Transmembrane</keyword>
<comment type="caution">
    <text evidence="9">The sequence shown here is derived from an EMBL/GenBank/DDBJ whole genome shotgun (WGS) entry which is preliminary data.</text>
</comment>
<keyword evidence="10" id="KW-1185">Reference proteome</keyword>
<feature type="transmembrane region" description="Helical" evidence="7">
    <location>
        <begin position="280"/>
        <end position="302"/>
    </location>
</feature>
<dbReference type="PANTHER" id="PTHR30151:SF20">
    <property type="entry name" value="ABC TRANSPORTER PERMEASE PROTEIN HI_0355-RELATED"/>
    <property type="match status" value="1"/>
</dbReference>
<feature type="transmembrane region" description="Helical" evidence="7">
    <location>
        <begin position="32"/>
        <end position="53"/>
    </location>
</feature>
<dbReference type="Gene3D" id="1.10.3720.10">
    <property type="entry name" value="MetI-like"/>
    <property type="match status" value="1"/>
</dbReference>
<comment type="similarity">
    <text evidence="7">Belongs to the binding-protein-dependent transport system permease family.</text>
</comment>
<dbReference type="InterPro" id="IPR000515">
    <property type="entry name" value="MetI-like"/>
</dbReference>
<sequence>MTTDAQVTPAPADAAQRGRLRAGLDRAVQGRALPIATVSLAIVLLWYALAVWLNADLQINRFERADQSWTFGELVLATWAQDRPMLPAPHQIVAELNKTVFQTGITSVRSLVYHSWVTLSSTLAGFAIGTLLGILLAVGIVHARALEKSLLPWIISSQTVPILAIAPMIVVVLGAIGLNGLIPKAVISMYLCFFPVAIGMVKGLRAPDPLQMDLMRTYSASRWQTFWMLRWPSSLPFLFASLKVAIAISLVGAIVAELPTGAQAGLGARMLAGSYYGQTIQIWSALVAASVLAASLVGVVALGERWAHRRMGAQP</sequence>
<keyword evidence="6 7" id="KW-0472">Membrane</keyword>
<feature type="transmembrane region" description="Helical" evidence="7">
    <location>
        <begin position="116"/>
        <end position="138"/>
    </location>
</feature>
<dbReference type="Proteomes" id="UP001296873">
    <property type="component" value="Unassembled WGS sequence"/>
</dbReference>
<dbReference type="RefSeq" id="WP_200343308.1">
    <property type="nucleotide sequence ID" value="NZ_NRRL01000123.1"/>
</dbReference>
<dbReference type="InterPro" id="IPR035906">
    <property type="entry name" value="MetI-like_sf"/>
</dbReference>
<evidence type="ECO:0000256" key="5">
    <source>
        <dbReference type="ARBA" id="ARBA00022989"/>
    </source>
</evidence>
<evidence type="ECO:0000256" key="1">
    <source>
        <dbReference type="ARBA" id="ARBA00004651"/>
    </source>
</evidence>
<feature type="transmembrane region" description="Helical" evidence="7">
    <location>
        <begin position="237"/>
        <end position="260"/>
    </location>
</feature>
<evidence type="ECO:0000256" key="7">
    <source>
        <dbReference type="RuleBase" id="RU363032"/>
    </source>
</evidence>
<dbReference type="SUPFAM" id="SSF161098">
    <property type="entry name" value="MetI-like"/>
    <property type="match status" value="1"/>
</dbReference>
<dbReference type="PROSITE" id="PS50928">
    <property type="entry name" value="ABC_TM1"/>
    <property type="match status" value="1"/>
</dbReference>
<dbReference type="EMBL" id="NRRL01000123">
    <property type="protein sequence ID" value="MBK1670862.1"/>
    <property type="molecule type" value="Genomic_DNA"/>
</dbReference>
<evidence type="ECO:0000256" key="6">
    <source>
        <dbReference type="ARBA" id="ARBA00023136"/>
    </source>
</evidence>
<organism evidence="9 10">
    <name type="scientific">Rhodovibrio sodomensis</name>
    <dbReference type="NCBI Taxonomy" id="1088"/>
    <lineage>
        <taxon>Bacteria</taxon>
        <taxon>Pseudomonadati</taxon>
        <taxon>Pseudomonadota</taxon>
        <taxon>Alphaproteobacteria</taxon>
        <taxon>Rhodospirillales</taxon>
        <taxon>Rhodovibrionaceae</taxon>
        <taxon>Rhodovibrio</taxon>
    </lineage>
</organism>
<proteinExistence type="inferred from homology"/>
<name>A0ABS1DL67_9PROT</name>
<gene>
    <name evidence="9" type="ORF">CKO28_22865</name>
</gene>
<keyword evidence="3" id="KW-1003">Cell membrane</keyword>
<evidence type="ECO:0000313" key="10">
    <source>
        <dbReference type="Proteomes" id="UP001296873"/>
    </source>
</evidence>
<feature type="transmembrane region" description="Helical" evidence="7">
    <location>
        <begin position="150"/>
        <end position="176"/>
    </location>
</feature>